<feature type="transmembrane region" description="Helical" evidence="6">
    <location>
        <begin position="127"/>
        <end position="151"/>
    </location>
</feature>
<keyword evidence="5 6" id="KW-0472">Membrane</keyword>
<keyword evidence="3 6" id="KW-0812">Transmembrane</keyword>
<evidence type="ECO:0000256" key="3">
    <source>
        <dbReference type="ARBA" id="ARBA00022692"/>
    </source>
</evidence>
<dbReference type="PANTHER" id="PTHR12677:SF59">
    <property type="entry name" value="GOLGI APPARATUS MEMBRANE PROTEIN TVP38-RELATED"/>
    <property type="match status" value="1"/>
</dbReference>
<dbReference type="Proteomes" id="UP000250369">
    <property type="component" value="Unassembled WGS sequence"/>
</dbReference>
<comment type="similarity">
    <text evidence="6">Belongs to the TVP38/TMEM64 family.</text>
</comment>
<dbReference type="InterPro" id="IPR032816">
    <property type="entry name" value="VTT_dom"/>
</dbReference>
<feature type="transmembrane region" description="Helical" evidence="6">
    <location>
        <begin position="96"/>
        <end position="115"/>
    </location>
</feature>
<comment type="caution">
    <text evidence="6">Lacks conserved residue(s) required for the propagation of feature annotation.</text>
</comment>
<dbReference type="Pfam" id="PF09335">
    <property type="entry name" value="VTT_dom"/>
    <property type="match status" value="1"/>
</dbReference>
<keyword evidence="9" id="KW-1185">Reference proteome</keyword>
<evidence type="ECO:0000259" key="7">
    <source>
        <dbReference type="Pfam" id="PF09335"/>
    </source>
</evidence>
<accession>A0A329MCR0</accession>
<sequence length="239" mass="25985">MDCRRGNGAELHFRRAECASLAAGEPGSVKKITDRFRSASTRLHSDKRRKDAVPTSMLSRINKYLVVLLYAGFVLLAVLYRDELRIWIQEGSRPPVLLMLGAATLVAMLPVPLIPYGVMSGLMAAKYGLAAGIALSWAGSTLAAIFMLAIIRAMGASKGRKLLAKYKGLDKFTAFIERHPFVSIMLSRMIPVIPAQAINIYAAVTRIPFRTFSIATGIGKIPLMALYAIAGFELLGKTA</sequence>
<reference evidence="8 9" key="1">
    <citation type="journal article" date="2009" name="Int. J. Syst. Evol. Microbiol.">
        <title>Paenibacillus contaminans sp. nov., isolated from a contaminated laboratory plate.</title>
        <authorList>
            <person name="Chou J.H."/>
            <person name="Lee J.H."/>
            <person name="Lin M.C."/>
            <person name="Chang P.S."/>
            <person name="Arun A.B."/>
            <person name="Young C.C."/>
            <person name="Chen W.M."/>
        </authorList>
    </citation>
    <scope>NUCLEOTIDE SEQUENCE [LARGE SCALE GENOMIC DNA]</scope>
    <source>
        <strain evidence="8 9">CKOBP-6</strain>
    </source>
</reference>
<gene>
    <name evidence="8" type="ORF">DQG23_28835</name>
</gene>
<dbReference type="InterPro" id="IPR015414">
    <property type="entry name" value="TMEM64"/>
</dbReference>
<comment type="caution">
    <text evidence="8">The sequence shown here is derived from an EMBL/GenBank/DDBJ whole genome shotgun (WGS) entry which is preliminary data.</text>
</comment>
<protein>
    <recommendedName>
        <fullName evidence="6">TVP38/TMEM64 family membrane protein</fullName>
    </recommendedName>
</protein>
<evidence type="ECO:0000256" key="1">
    <source>
        <dbReference type="ARBA" id="ARBA00004651"/>
    </source>
</evidence>
<organism evidence="8 9">
    <name type="scientific">Paenibacillus contaminans</name>
    <dbReference type="NCBI Taxonomy" id="450362"/>
    <lineage>
        <taxon>Bacteria</taxon>
        <taxon>Bacillati</taxon>
        <taxon>Bacillota</taxon>
        <taxon>Bacilli</taxon>
        <taxon>Bacillales</taxon>
        <taxon>Paenibacillaceae</taxon>
        <taxon>Paenibacillus</taxon>
    </lineage>
</organism>
<feature type="transmembrane region" description="Helical" evidence="6">
    <location>
        <begin position="61"/>
        <end position="80"/>
    </location>
</feature>
<evidence type="ECO:0000256" key="2">
    <source>
        <dbReference type="ARBA" id="ARBA00022475"/>
    </source>
</evidence>
<evidence type="ECO:0000256" key="4">
    <source>
        <dbReference type="ARBA" id="ARBA00022989"/>
    </source>
</evidence>
<dbReference type="AlphaFoldDB" id="A0A329MCR0"/>
<evidence type="ECO:0000256" key="6">
    <source>
        <dbReference type="RuleBase" id="RU366058"/>
    </source>
</evidence>
<keyword evidence="2 6" id="KW-1003">Cell membrane</keyword>
<comment type="subcellular location">
    <subcellularLocation>
        <location evidence="1 6">Cell membrane</location>
        <topology evidence="1 6">Multi-pass membrane protein</topology>
    </subcellularLocation>
</comment>
<keyword evidence="4 6" id="KW-1133">Transmembrane helix</keyword>
<dbReference type="PANTHER" id="PTHR12677">
    <property type="entry name" value="GOLGI APPARATUS MEMBRANE PROTEIN TVP38-RELATED"/>
    <property type="match status" value="1"/>
</dbReference>
<dbReference type="GO" id="GO:0005886">
    <property type="term" value="C:plasma membrane"/>
    <property type="evidence" value="ECO:0007669"/>
    <property type="project" value="UniProtKB-SubCell"/>
</dbReference>
<feature type="domain" description="VTT" evidence="7">
    <location>
        <begin position="114"/>
        <end position="231"/>
    </location>
</feature>
<proteinExistence type="inferred from homology"/>
<evidence type="ECO:0000313" key="9">
    <source>
        <dbReference type="Proteomes" id="UP000250369"/>
    </source>
</evidence>
<name>A0A329MCR0_9BACL</name>
<evidence type="ECO:0000256" key="5">
    <source>
        <dbReference type="ARBA" id="ARBA00023136"/>
    </source>
</evidence>
<dbReference type="EMBL" id="QMFB01000021">
    <property type="protein sequence ID" value="RAV16423.1"/>
    <property type="molecule type" value="Genomic_DNA"/>
</dbReference>
<evidence type="ECO:0000313" key="8">
    <source>
        <dbReference type="EMBL" id="RAV16423.1"/>
    </source>
</evidence>